<comment type="caution">
    <text evidence="2">The sequence shown here is derived from an EMBL/GenBank/DDBJ whole genome shotgun (WGS) entry which is preliminary data.</text>
</comment>
<feature type="compositionally biased region" description="Low complexity" evidence="1">
    <location>
        <begin position="77"/>
        <end position="87"/>
    </location>
</feature>
<feature type="compositionally biased region" description="Polar residues" evidence="1">
    <location>
        <begin position="1"/>
        <end position="15"/>
    </location>
</feature>
<reference evidence="2 3" key="1">
    <citation type="submission" date="2023-05" db="EMBL/GenBank/DDBJ databases">
        <title>B98-5 Cell Line De Novo Hybrid Assembly: An Optical Mapping Approach.</title>
        <authorList>
            <person name="Kananen K."/>
            <person name="Auerbach J.A."/>
            <person name="Kautto E."/>
            <person name="Blachly J.S."/>
        </authorList>
    </citation>
    <scope>NUCLEOTIDE SEQUENCE [LARGE SCALE GENOMIC DNA]</scope>
    <source>
        <strain evidence="2">B95-8</strain>
        <tissue evidence="2">Cell line</tissue>
    </source>
</reference>
<sequence length="147" mass="16250">MSHNKPSSTKQNVSTPKPPCGEAELTHRALHQKRRTCTGVCVRMQQSNFHPHSSSAHWHCSLQPHVLGGHSGEGKALRNPRLPLLNNSCDPPSGTQGKSHRLQTLERSTDPQRTSPKRTHYNTKSGRGAHHQMFQLAVGEGGYRVQA</sequence>
<accession>A0ABQ9TV13</accession>
<dbReference type="EMBL" id="JASSZA010000019">
    <property type="protein sequence ID" value="KAK2088625.1"/>
    <property type="molecule type" value="Genomic_DNA"/>
</dbReference>
<evidence type="ECO:0000313" key="2">
    <source>
        <dbReference type="EMBL" id="KAK2088625.1"/>
    </source>
</evidence>
<feature type="compositionally biased region" description="Polar residues" evidence="1">
    <location>
        <begin position="88"/>
        <end position="97"/>
    </location>
</feature>
<name>A0ABQ9TV13_SAGOE</name>
<organism evidence="2 3">
    <name type="scientific">Saguinus oedipus</name>
    <name type="common">Cotton-top tamarin</name>
    <name type="synonym">Oedipomidas oedipus</name>
    <dbReference type="NCBI Taxonomy" id="9490"/>
    <lineage>
        <taxon>Eukaryota</taxon>
        <taxon>Metazoa</taxon>
        <taxon>Chordata</taxon>
        <taxon>Craniata</taxon>
        <taxon>Vertebrata</taxon>
        <taxon>Euteleostomi</taxon>
        <taxon>Mammalia</taxon>
        <taxon>Eutheria</taxon>
        <taxon>Euarchontoglires</taxon>
        <taxon>Primates</taxon>
        <taxon>Haplorrhini</taxon>
        <taxon>Platyrrhini</taxon>
        <taxon>Cebidae</taxon>
        <taxon>Callitrichinae</taxon>
        <taxon>Saguinus</taxon>
    </lineage>
</organism>
<gene>
    <name evidence="2" type="ORF">P7K49_034532</name>
</gene>
<keyword evidence="3" id="KW-1185">Reference proteome</keyword>
<evidence type="ECO:0000313" key="3">
    <source>
        <dbReference type="Proteomes" id="UP001266305"/>
    </source>
</evidence>
<feature type="region of interest" description="Disordered" evidence="1">
    <location>
        <begin position="64"/>
        <end position="130"/>
    </location>
</feature>
<feature type="region of interest" description="Disordered" evidence="1">
    <location>
        <begin position="1"/>
        <end position="22"/>
    </location>
</feature>
<evidence type="ECO:0000256" key="1">
    <source>
        <dbReference type="SAM" id="MobiDB-lite"/>
    </source>
</evidence>
<protein>
    <submittedName>
        <fullName evidence="2">Uncharacterized protein</fullName>
    </submittedName>
</protein>
<proteinExistence type="predicted"/>
<dbReference type="Proteomes" id="UP001266305">
    <property type="component" value="Unassembled WGS sequence"/>
</dbReference>